<accession>A0A3A1YVK0</accession>
<feature type="transmembrane region" description="Helical" evidence="7">
    <location>
        <begin position="100"/>
        <end position="129"/>
    </location>
</feature>
<feature type="transmembrane region" description="Helical" evidence="7">
    <location>
        <begin position="6"/>
        <end position="39"/>
    </location>
</feature>
<feature type="transmembrane region" description="Helical" evidence="7">
    <location>
        <begin position="411"/>
        <end position="431"/>
    </location>
</feature>
<feature type="transmembrane region" description="Helical" evidence="7">
    <location>
        <begin position="323"/>
        <end position="353"/>
    </location>
</feature>
<dbReference type="InterPro" id="IPR004681">
    <property type="entry name" value="TRAP_DctM"/>
</dbReference>
<comment type="subcellular location">
    <subcellularLocation>
        <location evidence="1 7">Cell inner membrane</location>
        <topology evidence="1 7">Multi-pass membrane protein</topology>
    </subcellularLocation>
</comment>
<feature type="transmembrane region" description="Helical" evidence="7">
    <location>
        <begin position="251"/>
        <end position="269"/>
    </location>
</feature>
<evidence type="ECO:0000256" key="5">
    <source>
        <dbReference type="ARBA" id="ARBA00022989"/>
    </source>
</evidence>
<evidence type="ECO:0000256" key="7">
    <source>
        <dbReference type="RuleBase" id="RU369079"/>
    </source>
</evidence>
<comment type="subunit">
    <text evidence="7">The complex comprises the extracytoplasmic solute receptor protein and the two transmembrane proteins.</text>
</comment>
<keyword evidence="5 7" id="KW-1133">Transmembrane helix</keyword>
<dbReference type="RefSeq" id="WP_119515894.1">
    <property type="nucleotide sequence ID" value="NZ_NQYH01000004.1"/>
</dbReference>
<evidence type="ECO:0000313" key="10">
    <source>
        <dbReference type="Proteomes" id="UP000266206"/>
    </source>
</evidence>
<sequence>MEWYVLISAAVALMLLLFATGLPIFLSFLTLNLLGLYALTGNFKGVLLVVNSMYDTGTSLSLAAIPLFILLGEILFRSSAVNVMFNAVDAVVGAVKSRLYIVSVILSTIFGALSGSAMAVAAMMGASLLPEMEKRGYQKNMSLGTILGGSSLAPIIPPSVMAVVLGILAGVSISGLLVAGILPGLLLALVFFIYIVIRVKLNPKLAPGVIESSSLSAQERIRLLLRAVPFLAIIATILVLIISGVATPTEAAAMGCVVAMITCSLFASLRWPTLVQALRSTAWTTGMIMIIMVCSVSFSQILNMSGVTTHLVNAVTSLEWHPVLMFIMLMALGFVLCMFIDQIAVMILLVPLYKPIIAALGFDPLWFWAIFLVNVSIGNVTPPFGYTLFALQGAAKGTTIQELYRASVPVILLYLLVIVVLALVPDIILWLPSLM</sequence>
<dbReference type="PIRSF" id="PIRSF006066">
    <property type="entry name" value="HI0050"/>
    <property type="match status" value="1"/>
</dbReference>
<evidence type="ECO:0000256" key="6">
    <source>
        <dbReference type="ARBA" id="ARBA00023136"/>
    </source>
</evidence>
<evidence type="ECO:0000256" key="1">
    <source>
        <dbReference type="ARBA" id="ARBA00004429"/>
    </source>
</evidence>
<feature type="domain" description="TRAP C4-dicarboxylate transport system permease DctM subunit" evidence="8">
    <location>
        <begin position="12"/>
        <end position="426"/>
    </location>
</feature>
<keyword evidence="4 7" id="KW-0812">Transmembrane</keyword>
<dbReference type="EMBL" id="NQYH01000004">
    <property type="protein sequence ID" value="RIY41228.1"/>
    <property type="molecule type" value="Genomic_DNA"/>
</dbReference>
<comment type="similarity">
    <text evidence="7">Belongs to the TRAP transporter large permease family.</text>
</comment>
<dbReference type="Proteomes" id="UP000266206">
    <property type="component" value="Unassembled WGS sequence"/>
</dbReference>
<keyword evidence="3 7" id="KW-0997">Cell inner membrane</keyword>
<dbReference type="PANTHER" id="PTHR33362">
    <property type="entry name" value="SIALIC ACID TRAP TRANSPORTER PERMEASE PROTEIN SIAT-RELATED"/>
    <property type="match status" value="1"/>
</dbReference>
<dbReference type="NCBIfam" id="TIGR00786">
    <property type="entry name" value="dctM"/>
    <property type="match status" value="1"/>
</dbReference>
<proteinExistence type="inferred from homology"/>
<organism evidence="9 10">
    <name type="scientific">Neopusillimonas maritima</name>
    <dbReference type="NCBI Taxonomy" id="2026239"/>
    <lineage>
        <taxon>Bacteria</taxon>
        <taxon>Pseudomonadati</taxon>
        <taxon>Pseudomonadota</taxon>
        <taxon>Betaproteobacteria</taxon>
        <taxon>Burkholderiales</taxon>
        <taxon>Alcaligenaceae</taxon>
        <taxon>Neopusillimonas</taxon>
    </lineage>
</organism>
<protein>
    <recommendedName>
        <fullName evidence="7">TRAP transporter large permease protein</fullName>
    </recommendedName>
</protein>
<feature type="transmembrane region" description="Helical" evidence="7">
    <location>
        <begin position="223"/>
        <end position="245"/>
    </location>
</feature>
<evidence type="ECO:0000256" key="4">
    <source>
        <dbReference type="ARBA" id="ARBA00022692"/>
    </source>
</evidence>
<comment type="caution">
    <text evidence="9">The sequence shown here is derived from an EMBL/GenBank/DDBJ whole genome shotgun (WGS) entry which is preliminary data.</text>
</comment>
<dbReference type="GO" id="GO:0022857">
    <property type="term" value="F:transmembrane transporter activity"/>
    <property type="evidence" value="ECO:0007669"/>
    <property type="project" value="UniProtKB-UniRule"/>
</dbReference>
<dbReference type="PANTHER" id="PTHR33362:SF5">
    <property type="entry name" value="C4-DICARBOXYLATE TRAP TRANSPORTER LARGE PERMEASE PROTEIN DCTM"/>
    <property type="match status" value="1"/>
</dbReference>
<gene>
    <name evidence="9" type="ORF">CJP73_06735</name>
</gene>
<name>A0A3A1YVK0_9BURK</name>
<evidence type="ECO:0000256" key="2">
    <source>
        <dbReference type="ARBA" id="ARBA00022475"/>
    </source>
</evidence>
<keyword evidence="2" id="KW-1003">Cell membrane</keyword>
<feature type="transmembrane region" description="Helical" evidence="7">
    <location>
        <begin position="141"/>
        <end position="169"/>
    </location>
</feature>
<dbReference type="OrthoDB" id="9796052at2"/>
<keyword evidence="7" id="KW-0813">Transport</keyword>
<evidence type="ECO:0000259" key="8">
    <source>
        <dbReference type="Pfam" id="PF06808"/>
    </source>
</evidence>
<keyword evidence="6 7" id="KW-0472">Membrane</keyword>
<comment type="function">
    <text evidence="7">Part of the tripartite ATP-independent periplasmic (TRAP) transport system.</text>
</comment>
<evidence type="ECO:0000313" key="9">
    <source>
        <dbReference type="EMBL" id="RIY41228.1"/>
    </source>
</evidence>
<dbReference type="GO" id="GO:0005886">
    <property type="term" value="C:plasma membrane"/>
    <property type="evidence" value="ECO:0007669"/>
    <property type="project" value="UniProtKB-SubCell"/>
</dbReference>
<dbReference type="Pfam" id="PF06808">
    <property type="entry name" value="DctM"/>
    <property type="match status" value="1"/>
</dbReference>
<evidence type="ECO:0000256" key="3">
    <source>
        <dbReference type="ARBA" id="ARBA00022519"/>
    </source>
</evidence>
<feature type="transmembrane region" description="Helical" evidence="7">
    <location>
        <begin position="60"/>
        <end position="80"/>
    </location>
</feature>
<dbReference type="AlphaFoldDB" id="A0A3A1YVK0"/>
<feature type="transmembrane region" description="Helical" evidence="7">
    <location>
        <begin position="365"/>
        <end position="391"/>
    </location>
</feature>
<reference evidence="9 10" key="1">
    <citation type="submission" date="2017-08" db="EMBL/GenBank/DDBJ databases">
        <title>Pusillimonas indicus sp. nov., a member of the family Alcaligenaceae isolated from surface seawater.</title>
        <authorList>
            <person name="Li J."/>
        </authorList>
    </citation>
    <scope>NUCLEOTIDE SEQUENCE [LARGE SCALE GENOMIC DNA]</scope>
    <source>
        <strain evidence="9 10">L52-1-41</strain>
    </source>
</reference>
<feature type="transmembrane region" description="Helical" evidence="7">
    <location>
        <begin position="281"/>
        <end position="303"/>
    </location>
</feature>
<feature type="transmembrane region" description="Helical" evidence="7">
    <location>
        <begin position="175"/>
        <end position="197"/>
    </location>
</feature>
<dbReference type="InterPro" id="IPR010656">
    <property type="entry name" value="DctM"/>
</dbReference>